<comment type="caution">
    <text evidence="2">The sequence shown here is derived from an EMBL/GenBank/DDBJ whole genome shotgun (WGS) entry which is preliminary data.</text>
</comment>
<dbReference type="EMBL" id="JBBPBM010000080">
    <property type="protein sequence ID" value="KAK8510872.1"/>
    <property type="molecule type" value="Genomic_DNA"/>
</dbReference>
<proteinExistence type="predicted"/>
<evidence type="ECO:0000256" key="1">
    <source>
        <dbReference type="SAM" id="MobiDB-lite"/>
    </source>
</evidence>
<keyword evidence="3" id="KW-1185">Reference proteome</keyword>
<protein>
    <recommendedName>
        <fullName evidence="4">DUF4371 domain-containing protein</fullName>
    </recommendedName>
</protein>
<feature type="region of interest" description="Disordered" evidence="1">
    <location>
        <begin position="92"/>
        <end position="112"/>
    </location>
</feature>
<organism evidence="2 3">
    <name type="scientific">Hibiscus sabdariffa</name>
    <name type="common">roselle</name>
    <dbReference type="NCBI Taxonomy" id="183260"/>
    <lineage>
        <taxon>Eukaryota</taxon>
        <taxon>Viridiplantae</taxon>
        <taxon>Streptophyta</taxon>
        <taxon>Embryophyta</taxon>
        <taxon>Tracheophyta</taxon>
        <taxon>Spermatophyta</taxon>
        <taxon>Magnoliopsida</taxon>
        <taxon>eudicotyledons</taxon>
        <taxon>Gunneridae</taxon>
        <taxon>Pentapetalae</taxon>
        <taxon>rosids</taxon>
        <taxon>malvids</taxon>
        <taxon>Malvales</taxon>
        <taxon>Malvaceae</taxon>
        <taxon>Malvoideae</taxon>
        <taxon>Hibiscus</taxon>
    </lineage>
</organism>
<reference evidence="2 3" key="1">
    <citation type="journal article" date="2024" name="G3 (Bethesda)">
        <title>Genome assembly of Hibiscus sabdariffa L. provides insights into metabolisms of medicinal natural products.</title>
        <authorList>
            <person name="Kim T."/>
        </authorList>
    </citation>
    <scope>NUCLEOTIDE SEQUENCE [LARGE SCALE GENOMIC DNA]</scope>
    <source>
        <strain evidence="2">TK-2024</strain>
        <tissue evidence="2">Old leaves</tissue>
    </source>
</reference>
<evidence type="ECO:0000313" key="2">
    <source>
        <dbReference type="EMBL" id="KAK8510872.1"/>
    </source>
</evidence>
<name>A0ABR2BUR0_9ROSI</name>
<accession>A0ABR2BUR0</accession>
<gene>
    <name evidence="2" type="ORF">V6N12_036786</name>
</gene>
<dbReference type="Proteomes" id="UP001472677">
    <property type="component" value="Unassembled WGS sequence"/>
</dbReference>
<evidence type="ECO:0000313" key="3">
    <source>
        <dbReference type="Proteomes" id="UP001472677"/>
    </source>
</evidence>
<evidence type="ECO:0008006" key="4">
    <source>
        <dbReference type="Google" id="ProtNLM"/>
    </source>
</evidence>
<sequence>MKTHDLVGSANKFTTNEDGWNGRVATEPQESMFDFVSSRDLIELVNRGVDSEVVEKGFDGMGHATRSLAKDHHRLLGCQLCHSLHLITRKTMAKDKTGRSGRKRELELRYGT</sequence>
<feature type="region of interest" description="Disordered" evidence="1">
    <location>
        <begin position="1"/>
        <end position="23"/>
    </location>
</feature>